<dbReference type="CDD" id="cd03364">
    <property type="entry name" value="TOPRIM_DnaG_primases"/>
    <property type="match status" value="1"/>
</dbReference>
<dbReference type="GO" id="GO:0005737">
    <property type="term" value="C:cytoplasm"/>
    <property type="evidence" value="ECO:0007669"/>
    <property type="project" value="TreeGrafter"/>
</dbReference>
<comment type="catalytic activity">
    <reaction evidence="12">
        <text>ssDNA + n NTP = ssDNA/pppN(pN)n-1 hybrid + (n-1) diphosphate.</text>
        <dbReference type="EC" id="2.7.7.101"/>
    </reaction>
</comment>
<evidence type="ECO:0000256" key="11">
    <source>
        <dbReference type="ARBA" id="ARBA00023163"/>
    </source>
</evidence>
<dbReference type="InterPro" id="IPR034151">
    <property type="entry name" value="TOPRIM_DnaG_bac"/>
</dbReference>
<evidence type="ECO:0000313" key="16">
    <source>
        <dbReference type="EMBL" id="HIU36488.1"/>
    </source>
</evidence>
<sequence>MAFSEEFLSELRARADMESVASSYVTLKRRGRILTGLCPFHNEKTPSFTVYPETQSYYCFGCGNGGDVITFIKNIENLDYVEAVRLLAERVGLDVPQDSRYDAGLFERRRRMFEANRLAARYFFKALYSEAGQAGLAYYHERGLSDAIIRKFGLGFAPKGWENLRRYLNGEGFSDRELFEANLIRKSSRSDRESYYDAFSERVMFPILDLRGNVLAFSGRAITPDAQRKYVNTSDTLVYKKGENLFALNLARKSKAGSLILCEGNMDVVALHQAGFDNAVAGLGTALTEQQAALLSRYTSEVLLCYDNDEAGQKAIRRALSILEKTTLHVKVIRMQGGKDPDEIIKTHGPERFRALLQDAANDVEYRIMQARGAYDVSTSDGKTAFLTDACKVLADLQSPVELDVYASRLAEETGVEKAAILAQAGQLRKTVSRKRERDRLRDARAAAAPAQKAIDAVNPERAKRLRAARAEETLLASIMHNPDIFSQIKGEIEPDDFVTAFNARVFAAVGACMQQYGHFSLSMLEGDFTPAESSAVAAILAQIPNLADTLQECRDCIRVMREEKGKVGRGEACSLSDSDFLKLFKP</sequence>
<dbReference type="Pfam" id="PF13155">
    <property type="entry name" value="Toprim_2"/>
    <property type="match status" value="1"/>
</dbReference>
<reference evidence="16" key="2">
    <citation type="journal article" date="2021" name="PeerJ">
        <title>Extensive microbial diversity within the chicken gut microbiome revealed by metagenomics and culture.</title>
        <authorList>
            <person name="Gilroy R."/>
            <person name="Ravi A."/>
            <person name="Getino M."/>
            <person name="Pursley I."/>
            <person name="Horton D.L."/>
            <person name="Alikhan N.F."/>
            <person name="Baker D."/>
            <person name="Gharbi K."/>
            <person name="Hall N."/>
            <person name="Watson M."/>
            <person name="Adriaenssens E.M."/>
            <person name="Foster-Nyarko E."/>
            <person name="Jarju S."/>
            <person name="Secka A."/>
            <person name="Antonio M."/>
            <person name="Oren A."/>
            <person name="Chaudhuri R.R."/>
            <person name="La Ragione R."/>
            <person name="Hildebrand F."/>
            <person name="Pallen M.J."/>
        </authorList>
    </citation>
    <scope>NUCLEOTIDE SEQUENCE</scope>
    <source>
        <strain evidence="16">ChiGjej1B1-19959</strain>
    </source>
</reference>
<dbReference type="Gene3D" id="3.90.580.10">
    <property type="entry name" value="Zinc finger, CHC2-type domain"/>
    <property type="match status" value="1"/>
</dbReference>
<dbReference type="HAMAP" id="MF_00974">
    <property type="entry name" value="DNA_primase_DnaG"/>
    <property type="match status" value="1"/>
</dbReference>
<dbReference type="PROSITE" id="PS50880">
    <property type="entry name" value="TOPRIM"/>
    <property type="match status" value="1"/>
</dbReference>
<keyword evidence="10 12" id="KW-0238">DNA-binding</keyword>
<evidence type="ECO:0000256" key="9">
    <source>
        <dbReference type="ARBA" id="ARBA00022842"/>
    </source>
</evidence>
<dbReference type="FunFam" id="3.90.580.10:FF:000001">
    <property type="entry name" value="DNA primase"/>
    <property type="match status" value="1"/>
</dbReference>
<dbReference type="GO" id="GO:0008270">
    <property type="term" value="F:zinc ion binding"/>
    <property type="evidence" value="ECO:0007669"/>
    <property type="project" value="UniProtKB-UniRule"/>
</dbReference>
<accession>A0A9D1IFU0</accession>
<dbReference type="Pfam" id="PF01807">
    <property type="entry name" value="Zn_ribbon_DnaG"/>
    <property type="match status" value="1"/>
</dbReference>
<feature type="domain" description="Toprim" evidence="15">
    <location>
        <begin position="257"/>
        <end position="338"/>
    </location>
</feature>
<dbReference type="PANTHER" id="PTHR30313">
    <property type="entry name" value="DNA PRIMASE"/>
    <property type="match status" value="1"/>
</dbReference>
<evidence type="ECO:0000256" key="10">
    <source>
        <dbReference type="ARBA" id="ARBA00023125"/>
    </source>
</evidence>
<evidence type="ECO:0000256" key="7">
    <source>
        <dbReference type="ARBA" id="ARBA00022771"/>
    </source>
</evidence>
<comment type="function">
    <text evidence="12 13">RNA polymerase that catalyzes the synthesis of short RNA molecules used as primers for DNA polymerase during DNA replication.</text>
</comment>
<comment type="cofactor">
    <cofactor evidence="12 13 14">
        <name>Zn(2+)</name>
        <dbReference type="ChEBI" id="CHEBI:29105"/>
    </cofactor>
    <text evidence="12 13 14">Binds 1 zinc ion per monomer.</text>
</comment>
<evidence type="ECO:0000256" key="6">
    <source>
        <dbReference type="ARBA" id="ARBA00022723"/>
    </source>
</evidence>
<dbReference type="InterPro" id="IPR006295">
    <property type="entry name" value="DNA_primase_DnaG"/>
</dbReference>
<dbReference type="GO" id="GO:0003677">
    <property type="term" value="F:DNA binding"/>
    <property type="evidence" value="ECO:0007669"/>
    <property type="project" value="UniProtKB-KW"/>
</dbReference>
<dbReference type="InterPro" id="IPR036185">
    <property type="entry name" value="DNA_heli_DnaB-like_N_sf"/>
</dbReference>
<evidence type="ECO:0000256" key="1">
    <source>
        <dbReference type="ARBA" id="ARBA00022478"/>
    </source>
</evidence>
<evidence type="ECO:0000256" key="14">
    <source>
        <dbReference type="PIRSR" id="PIRSR002811-1"/>
    </source>
</evidence>
<dbReference type="InterPro" id="IPR019475">
    <property type="entry name" value="DNA_primase_DnaB-bd"/>
</dbReference>
<keyword evidence="2 12" id="KW-0639">Primosome</keyword>
<dbReference type="InterPro" id="IPR002694">
    <property type="entry name" value="Znf_CHC2"/>
</dbReference>
<keyword evidence="4 12" id="KW-0548">Nucleotidyltransferase</keyword>
<evidence type="ECO:0000256" key="3">
    <source>
        <dbReference type="ARBA" id="ARBA00022679"/>
    </source>
</evidence>
<dbReference type="EC" id="2.7.7.101" evidence="12"/>
<dbReference type="InterPro" id="IPR006171">
    <property type="entry name" value="TOPRIM_dom"/>
</dbReference>
<dbReference type="InterPro" id="IPR016136">
    <property type="entry name" value="DNA_helicase_N/primase_C"/>
</dbReference>
<evidence type="ECO:0000256" key="12">
    <source>
        <dbReference type="HAMAP-Rule" id="MF_00974"/>
    </source>
</evidence>
<dbReference type="InterPro" id="IPR050219">
    <property type="entry name" value="DnaG_primase"/>
</dbReference>
<comment type="caution">
    <text evidence="16">The sequence shown here is derived from an EMBL/GenBank/DDBJ whole genome shotgun (WGS) entry which is preliminary data.</text>
</comment>
<keyword evidence="6 12" id="KW-0479">Metal-binding</keyword>
<evidence type="ECO:0000259" key="15">
    <source>
        <dbReference type="PROSITE" id="PS50880"/>
    </source>
</evidence>
<dbReference type="NCBIfam" id="TIGR01391">
    <property type="entry name" value="dnaG"/>
    <property type="match status" value="1"/>
</dbReference>
<keyword evidence="8 12" id="KW-0862">Zinc</keyword>
<dbReference type="SMART" id="SM00400">
    <property type="entry name" value="ZnF_CHCC"/>
    <property type="match status" value="1"/>
</dbReference>
<organism evidence="16 17">
    <name type="scientific">Candidatus Fimenecus excrementigallinarum</name>
    <dbReference type="NCBI Taxonomy" id="2840816"/>
    <lineage>
        <taxon>Bacteria</taxon>
        <taxon>Bacillati</taxon>
        <taxon>Bacillota</taxon>
        <taxon>Clostridia</taxon>
        <taxon>Candidatus Fimenecus</taxon>
    </lineage>
</organism>
<dbReference type="SMART" id="SM00493">
    <property type="entry name" value="TOPRIM"/>
    <property type="match status" value="1"/>
</dbReference>
<dbReference type="GO" id="GO:0000428">
    <property type="term" value="C:DNA-directed RNA polymerase complex"/>
    <property type="evidence" value="ECO:0007669"/>
    <property type="project" value="UniProtKB-KW"/>
</dbReference>
<dbReference type="PANTHER" id="PTHR30313:SF2">
    <property type="entry name" value="DNA PRIMASE"/>
    <property type="match status" value="1"/>
</dbReference>
<evidence type="ECO:0000313" key="17">
    <source>
        <dbReference type="Proteomes" id="UP000824071"/>
    </source>
</evidence>
<evidence type="ECO:0000256" key="8">
    <source>
        <dbReference type="ARBA" id="ARBA00022833"/>
    </source>
</evidence>
<keyword evidence="9" id="KW-0460">Magnesium</keyword>
<name>A0A9D1IFU0_9FIRM</name>
<evidence type="ECO:0000256" key="2">
    <source>
        <dbReference type="ARBA" id="ARBA00022515"/>
    </source>
</evidence>
<dbReference type="InterPro" id="IPR007693">
    <property type="entry name" value="DNA_helicase_DnaB-like_N"/>
</dbReference>
<dbReference type="Gene3D" id="3.40.1360.10">
    <property type="match status" value="1"/>
</dbReference>
<keyword evidence="1 12" id="KW-0240">DNA-directed RNA polymerase</keyword>
<feature type="zinc finger region" description="CHC2-type" evidence="12 14">
    <location>
        <begin position="38"/>
        <end position="62"/>
    </location>
</feature>
<dbReference type="Proteomes" id="UP000824071">
    <property type="component" value="Unassembled WGS sequence"/>
</dbReference>
<evidence type="ECO:0000256" key="13">
    <source>
        <dbReference type="PIRNR" id="PIRNR002811"/>
    </source>
</evidence>
<dbReference type="GO" id="GO:0006269">
    <property type="term" value="P:DNA replication, synthesis of primer"/>
    <property type="evidence" value="ECO:0007669"/>
    <property type="project" value="UniProtKB-UniRule"/>
</dbReference>
<dbReference type="GO" id="GO:0005524">
    <property type="term" value="F:ATP binding"/>
    <property type="evidence" value="ECO:0007669"/>
    <property type="project" value="InterPro"/>
</dbReference>
<gene>
    <name evidence="12" type="primary">dnaG</name>
    <name evidence="16" type="ORF">IAC53_07790</name>
</gene>
<comment type="similarity">
    <text evidence="12 13">Belongs to the DnaG primase family.</text>
</comment>
<proteinExistence type="inferred from homology"/>
<reference evidence="16" key="1">
    <citation type="submission" date="2020-10" db="EMBL/GenBank/DDBJ databases">
        <authorList>
            <person name="Gilroy R."/>
        </authorList>
    </citation>
    <scope>NUCLEOTIDE SEQUENCE</scope>
    <source>
        <strain evidence="16">ChiGjej1B1-19959</strain>
    </source>
</reference>
<evidence type="ECO:0000256" key="4">
    <source>
        <dbReference type="ARBA" id="ARBA00022695"/>
    </source>
</evidence>
<comment type="domain">
    <text evidence="12">Contains an N-terminal zinc-binding domain, a central core domain that contains the primase activity, and a C-terminal DnaB-binding domain.</text>
</comment>
<keyword evidence="3 12" id="KW-0808">Transferase</keyword>
<protein>
    <recommendedName>
        <fullName evidence="12 13">DNA primase</fullName>
        <ecNumber evidence="12">2.7.7.101</ecNumber>
    </recommendedName>
</protein>
<dbReference type="InterPro" id="IPR037068">
    <property type="entry name" value="DNA_primase_core_N_sf"/>
</dbReference>
<dbReference type="GO" id="GO:1990077">
    <property type="term" value="C:primosome complex"/>
    <property type="evidence" value="ECO:0007669"/>
    <property type="project" value="UniProtKB-KW"/>
</dbReference>
<dbReference type="GO" id="GO:0003678">
    <property type="term" value="F:DNA helicase activity"/>
    <property type="evidence" value="ECO:0007669"/>
    <property type="project" value="InterPro"/>
</dbReference>
<dbReference type="Pfam" id="PF08275">
    <property type="entry name" value="DNAG_N"/>
    <property type="match status" value="1"/>
</dbReference>
<dbReference type="Gene3D" id="3.90.980.10">
    <property type="entry name" value="DNA primase, catalytic core, N-terminal domain"/>
    <property type="match status" value="1"/>
</dbReference>
<evidence type="ECO:0000256" key="5">
    <source>
        <dbReference type="ARBA" id="ARBA00022705"/>
    </source>
</evidence>
<dbReference type="EMBL" id="DVMW01000043">
    <property type="protein sequence ID" value="HIU36488.1"/>
    <property type="molecule type" value="Genomic_DNA"/>
</dbReference>
<keyword evidence="7 12" id="KW-0863">Zinc-finger</keyword>
<dbReference type="GO" id="GO:0003899">
    <property type="term" value="F:DNA-directed RNA polymerase activity"/>
    <property type="evidence" value="ECO:0007669"/>
    <property type="project" value="UniProtKB-UniRule"/>
</dbReference>
<keyword evidence="11 12" id="KW-0804">Transcription</keyword>
<keyword evidence="5 12" id="KW-0235">DNA replication</keyword>
<comment type="subunit">
    <text evidence="12">Monomer. Interacts with DnaB.</text>
</comment>
<dbReference type="SUPFAM" id="SSF57783">
    <property type="entry name" value="Zinc beta-ribbon"/>
    <property type="match status" value="1"/>
</dbReference>
<dbReference type="Pfam" id="PF10410">
    <property type="entry name" value="DnaB_bind"/>
    <property type="match status" value="1"/>
</dbReference>
<dbReference type="InterPro" id="IPR036977">
    <property type="entry name" value="DNA_primase_Znf_CHC2"/>
</dbReference>
<dbReference type="PIRSF" id="PIRSF002811">
    <property type="entry name" value="DnaG"/>
    <property type="match status" value="1"/>
</dbReference>
<dbReference type="InterPro" id="IPR013264">
    <property type="entry name" value="DNAG_N"/>
</dbReference>
<dbReference type="AlphaFoldDB" id="A0A9D1IFU0"/>
<dbReference type="Gene3D" id="1.10.860.10">
    <property type="entry name" value="DNAb Helicase, Chain A"/>
    <property type="match status" value="1"/>
</dbReference>
<dbReference type="InterPro" id="IPR030846">
    <property type="entry name" value="DnaG_bac"/>
</dbReference>
<dbReference type="SUPFAM" id="SSF56731">
    <property type="entry name" value="DNA primase core"/>
    <property type="match status" value="1"/>
</dbReference>
<dbReference type="Pfam" id="PF00772">
    <property type="entry name" value="DnaB"/>
    <property type="match status" value="1"/>
</dbReference>
<dbReference type="SUPFAM" id="SSF48024">
    <property type="entry name" value="N-terminal domain of DnaB helicase"/>
    <property type="match status" value="1"/>
</dbReference>